<dbReference type="AlphaFoldDB" id="A0A2H1JEF3"/>
<gene>
    <name evidence="2" type="ORF">BLIN9172_02056</name>
</gene>
<evidence type="ECO:0000256" key="1">
    <source>
        <dbReference type="SAM" id="MobiDB-lite"/>
    </source>
</evidence>
<organism evidence="2 3">
    <name type="scientific">Brevibacterium linens ATCC 9172</name>
    <dbReference type="NCBI Taxonomy" id="1255617"/>
    <lineage>
        <taxon>Bacteria</taxon>
        <taxon>Bacillati</taxon>
        <taxon>Actinomycetota</taxon>
        <taxon>Actinomycetes</taxon>
        <taxon>Micrococcales</taxon>
        <taxon>Brevibacteriaceae</taxon>
        <taxon>Brevibacterium</taxon>
    </lineage>
</organism>
<dbReference type="EMBL" id="FXYY01000011">
    <property type="protein sequence ID" value="SMX85744.1"/>
    <property type="molecule type" value="Genomic_DNA"/>
</dbReference>
<protein>
    <submittedName>
        <fullName evidence="2">Aerobic C4-dicarboxylate transport protein</fullName>
    </submittedName>
</protein>
<feature type="compositionally biased region" description="Basic and acidic residues" evidence="1">
    <location>
        <begin position="62"/>
        <end position="72"/>
    </location>
</feature>
<dbReference type="Proteomes" id="UP000234641">
    <property type="component" value="Unassembled WGS sequence"/>
</dbReference>
<evidence type="ECO:0000313" key="3">
    <source>
        <dbReference type="Proteomes" id="UP000234641"/>
    </source>
</evidence>
<feature type="region of interest" description="Disordered" evidence="1">
    <location>
        <begin position="50"/>
        <end position="72"/>
    </location>
</feature>
<evidence type="ECO:0000313" key="2">
    <source>
        <dbReference type="EMBL" id="SMX85744.1"/>
    </source>
</evidence>
<reference evidence="2 3" key="1">
    <citation type="submission" date="2017-03" db="EMBL/GenBank/DDBJ databases">
        <authorList>
            <person name="Afonso C.L."/>
            <person name="Miller P.J."/>
            <person name="Scott M.A."/>
            <person name="Spackman E."/>
            <person name="Goraichik I."/>
            <person name="Dimitrov K.M."/>
            <person name="Suarez D.L."/>
            <person name="Swayne D.E."/>
        </authorList>
    </citation>
    <scope>NUCLEOTIDE SEQUENCE [LARGE SCALE GENOMIC DNA]</scope>
    <source>
        <strain evidence="2 3">ATCC 9172</strain>
    </source>
</reference>
<name>A0A2H1JEF3_BRELN</name>
<sequence length="72" mass="7662">MSECRTLTNFTGNAVATLLIGKWTNEIDLDVARATLSGQNRFDELALEPDVHGTSTSTDAARPADGDKVAVI</sequence>
<accession>A0A2H1JEF3</accession>
<dbReference type="RefSeq" id="WP_373270464.1">
    <property type="nucleotide sequence ID" value="NZ_FXYY01000011.1"/>
</dbReference>
<dbReference type="GeneID" id="303220170"/>
<proteinExistence type="predicted"/>